<dbReference type="RefSeq" id="WP_367966360.1">
    <property type="nucleotide sequence ID" value="NZ_JBAKFJ010000001.1"/>
</dbReference>
<protein>
    <recommendedName>
        <fullName evidence="3">DUF637 domain-containing protein</fullName>
    </recommendedName>
</protein>
<evidence type="ECO:0000313" key="2">
    <source>
        <dbReference type="Proteomes" id="UP001556653"/>
    </source>
</evidence>
<organism evidence="1 2">
    <name type="scientific">Spiribacter onubensis</name>
    <dbReference type="NCBI Taxonomy" id="3122420"/>
    <lineage>
        <taxon>Bacteria</taxon>
        <taxon>Pseudomonadati</taxon>
        <taxon>Pseudomonadota</taxon>
        <taxon>Gammaproteobacteria</taxon>
        <taxon>Chromatiales</taxon>
        <taxon>Ectothiorhodospiraceae</taxon>
        <taxon>Spiribacter</taxon>
    </lineage>
</organism>
<keyword evidence="2" id="KW-1185">Reference proteome</keyword>
<evidence type="ECO:0008006" key="3">
    <source>
        <dbReference type="Google" id="ProtNLM"/>
    </source>
</evidence>
<comment type="caution">
    <text evidence="1">The sequence shown here is derived from an EMBL/GenBank/DDBJ whole genome shotgun (WGS) entry which is preliminary data.</text>
</comment>
<sequence>MGWGIIGDVWDAGKTVASGVGDFFSSGTTGNPLAGVAQHSTQSPAASLFQKASGYATGAFGWLGDPQNAQAANILGGIALGAGQYYSAEKDREAAAEQGRLDRELRRELLATELESQKIAPGERQVGGYVDNISNGLISNGILASAIEEQR</sequence>
<dbReference type="EMBL" id="JBAKFJ010000001">
    <property type="protein sequence ID" value="MEX0385877.1"/>
    <property type="molecule type" value="Genomic_DNA"/>
</dbReference>
<name>A0ABV3S6W2_9GAMM</name>
<evidence type="ECO:0000313" key="1">
    <source>
        <dbReference type="EMBL" id="MEX0385877.1"/>
    </source>
</evidence>
<dbReference type="Proteomes" id="UP001556653">
    <property type="component" value="Unassembled WGS sequence"/>
</dbReference>
<gene>
    <name evidence="1" type="ORF">V6X64_02565</name>
</gene>
<reference evidence="1 2" key="1">
    <citation type="submission" date="2024-02" db="EMBL/GenBank/DDBJ databases">
        <title>New especies of Spiribacter isolated from saline water.</title>
        <authorList>
            <person name="Leon M.J."/>
            <person name="De La Haba R."/>
            <person name="Sanchez-Porro C."/>
            <person name="Ventosa A."/>
        </authorList>
    </citation>
    <scope>NUCLEOTIDE SEQUENCE [LARGE SCALE GENOMIC DNA]</scope>
    <source>
        <strain evidence="2">ag22IC4-227</strain>
    </source>
</reference>
<accession>A0ABV3S6W2</accession>
<proteinExistence type="predicted"/>